<proteinExistence type="inferred from homology"/>
<protein>
    <submittedName>
        <fullName evidence="12">Serine protease 1-like</fullName>
    </submittedName>
</protein>
<dbReference type="InterPro" id="IPR018114">
    <property type="entry name" value="TRYPSIN_HIS"/>
</dbReference>
<keyword evidence="4 8" id="KW-0378">Hydrolase</keyword>
<gene>
    <name evidence="12" type="primary">LOC111603726</name>
</gene>
<keyword evidence="11" id="KW-1185">Reference proteome</keyword>
<feature type="chain" id="PRO_5027054728" evidence="9">
    <location>
        <begin position="20"/>
        <end position="267"/>
    </location>
</feature>
<keyword evidence="5 8" id="KW-0720">Serine protease</keyword>
<evidence type="ECO:0000256" key="5">
    <source>
        <dbReference type="ARBA" id="ARBA00022825"/>
    </source>
</evidence>
<organism evidence="11 12">
    <name type="scientific">Drosophila hydei</name>
    <name type="common">Fruit fly</name>
    <dbReference type="NCBI Taxonomy" id="7224"/>
    <lineage>
        <taxon>Eukaryota</taxon>
        <taxon>Metazoa</taxon>
        <taxon>Ecdysozoa</taxon>
        <taxon>Arthropoda</taxon>
        <taxon>Hexapoda</taxon>
        <taxon>Insecta</taxon>
        <taxon>Pterygota</taxon>
        <taxon>Neoptera</taxon>
        <taxon>Endopterygota</taxon>
        <taxon>Diptera</taxon>
        <taxon>Brachycera</taxon>
        <taxon>Muscomorpha</taxon>
        <taxon>Ephydroidea</taxon>
        <taxon>Drosophilidae</taxon>
        <taxon>Drosophila</taxon>
    </lineage>
</organism>
<dbReference type="InterPro" id="IPR050430">
    <property type="entry name" value="Peptidase_S1"/>
</dbReference>
<dbReference type="InterPro" id="IPR033116">
    <property type="entry name" value="TRYPSIN_SER"/>
</dbReference>
<accession>A0A6J1MJH7</accession>
<evidence type="ECO:0000256" key="3">
    <source>
        <dbReference type="ARBA" id="ARBA00022729"/>
    </source>
</evidence>
<dbReference type="PROSITE" id="PS00135">
    <property type="entry name" value="TRYPSIN_SER"/>
    <property type="match status" value="1"/>
</dbReference>
<evidence type="ECO:0000256" key="8">
    <source>
        <dbReference type="RuleBase" id="RU363034"/>
    </source>
</evidence>
<sequence length="267" mass="28756">MKVLLVILPLAFALASANGNTTTSSSDEYLPENIITNGYAAGDGKIPYIVSLILGTDDSSSVAVCGGTIIANNWVLTAAHCLTTDYVDIHYGSDQRGSGQFKHRVRSNNFIRHNLWLNSNGNDIGLIRTPRVRFTSKVNRVKLPKSKQQVGDSLENQWAVTCGWGVQANGQMANRLQCVDLEIMTNEECSKSYSVLPNGILCGRSTDGKSTCAGDSGGPLVTRNDRTLVGVVSFFSGAGCMAGDPVGFTRVTAHLDWIRQNSGVVYY</sequence>
<dbReference type="Pfam" id="PF00089">
    <property type="entry name" value="Trypsin"/>
    <property type="match status" value="1"/>
</dbReference>
<dbReference type="PROSITE" id="PS50240">
    <property type="entry name" value="TRYPSIN_DOM"/>
    <property type="match status" value="1"/>
</dbReference>
<keyword evidence="6" id="KW-0865">Zymogen</keyword>
<dbReference type="AlphaFoldDB" id="A0A6J1MJH7"/>
<keyword evidence="7" id="KW-1015">Disulfide bond</keyword>
<evidence type="ECO:0000256" key="9">
    <source>
        <dbReference type="SAM" id="SignalP"/>
    </source>
</evidence>
<evidence type="ECO:0000313" key="12">
    <source>
        <dbReference type="RefSeq" id="XP_023177206.2"/>
    </source>
</evidence>
<dbReference type="InterPro" id="IPR001314">
    <property type="entry name" value="Peptidase_S1A"/>
</dbReference>
<dbReference type="SUPFAM" id="SSF50494">
    <property type="entry name" value="Trypsin-like serine proteases"/>
    <property type="match status" value="1"/>
</dbReference>
<dbReference type="PANTHER" id="PTHR24276:SF98">
    <property type="entry name" value="FI18310P1-RELATED"/>
    <property type="match status" value="1"/>
</dbReference>
<dbReference type="FunFam" id="2.40.10.10:FF:000025">
    <property type="entry name" value="serine proteases 1/2"/>
    <property type="match status" value="1"/>
</dbReference>
<name>A0A6J1MJH7_DROHY</name>
<keyword evidence="2 8" id="KW-0645">Protease</keyword>
<dbReference type="OMA" id="LENQWAV"/>
<dbReference type="RefSeq" id="XP_023177206.2">
    <property type="nucleotide sequence ID" value="XM_023321438.2"/>
</dbReference>
<dbReference type="PRINTS" id="PR00722">
    <property type="entry name" value="CHYMOTRYPSIN"/>
</dbReference>
<evidence type="ECO:0000256" key="1">
    <source>
        <dbReference type="ARBA" id="ARBA00007664"/>
    </source>
</evidence>
<dbReference type="InterPro" id="IPR043504">
    <property type="entry name" value="Peptidase_S1_PA_chymotrypsin"/>
</dbReference>
<dbReference type="GeneID" id="111603726"/>
<evidence type="ECO:0000313" key="11">
    <source>
        <dbReference type="Proteomes" id="UP000504633"/>
    </source>
</evidence>
<dbReference type="PROSITE" id="PS00134">
    <property type="entry name" value="TRYPSIN_HIS"/>
    <property type="match status" value="1"/>
</dbReference>
<dbReference type="InterPro" id="IPR009003">
    <property type="entry name" value="Peptidase_S1_PA"/>
</dbReference>
<comment type="similarity">
    <text evidence="1">Belongs to the peptidase S1 family.</text>
</comment>
<reference evidence="12" key="1">
    <citation type="submission" date="2025-08" db="UniProtKB">
        <authorList>
            <consortium name="RefSeq"/>
        </authorList>
    </citation>
    <scope>IDENTIFICATION</scope>
    <source>
        <strain evidence="12">15085-1641.00</strain>
        <tissue evidence="12">Whole body</tissue>
    </source>
</reference>
<dbReference type="GO" id="GO:0004252">
    <property type="term" value="F:serine-type endopeptidase activity"/>
    <property type="evidence" value="ECO:0007669"/>
    <property type="project" value="InterPro"/>
</dbReference>
<dbReference type="CDD" id="cd00190">
    <property type="entry name" value="Tryp_SPc"/>
    <property type="match status" value="1"/>
</dbReference>
<evidence type="ECO:0000256" key="6">
    <source>
        <dbReference type="ARBA" id="ARBA00023145"/>
    </source>
</evidence>
<dbReference type="SMART" id="SM00020">
    <property type="entry name" value="Tryp_SPc"/>
    <property type="match status" value="1"/>
</dbReference>
<feature type="signal peptide" evidence="9">
    <location>
        <begin position="1"/>
        <end position="19"/>
    </location>
</feature>
<evidence type="ECO:0000256" key="4">
    <source>
        <dbReference type="ARBA" id="ARBA00022801"/>
    </source>
</evidence>
<dbReference type="OrthoDB" id="5565075at2759"/>
<dbReference type="InterPro" id="IPR001254">
    <property type="entry name" value="Trypsin_dom"/>
</dbReference>
<evidence type="ECO:0000256" key="7">
    <source>
        <dbReference type="ARBA" id="ARBA00023157"/>
    </source>
</evidence>
<feature type="domain" description="Peptidase S1" evidence="10">
    <location>
        <begin position="35"/>
        <end position="263"/>
    </location>
</feature>
<dbReference type="Proteomes" id="UP000504633">
    <property type="component" value="Unplaced"/>
</dbReference>
<dbReference type="Gene3D" id="2.40.10.10">
    <property type="entry name" value="Trypsin-like serine proteases"/>
    <property type="match status" value="2"/>
</dbReference>
<dbReference type="KEGG" id="dhe:111603726"/>
<evidence type="ECO:0000256" key="2">
    <source>
        <dbReference type="ARBA" id="ARBA00022670"/>
    </source>
</evidence>
<keyword evidence="3 9" id="KW-0732">Signal</keyword>
<evidence type="ECO:0000259" key="10">
    <source>
        <dbReference type="PROSITE" id="PS50240"/>
    </source>
</evidence>
<dbReference type="GO" id="GO:0006508">
    <property type="term" value="P:proteolysis"/>
    <property type="evidence" value="ECO:0007669"/>
    <property type="project" value="UniProtKB-KW"/>
</dbReference>
<dbReference type="PANTHER" id="PTHR24276">
    <property type="entry name" value="POLYSERASE-RELATED"/>
    <property type="match status" value="1"/>
</dbReference>